<evidence type="ECO:0000313" key="7">
    <source>
        <dbReference type="EMBL" id="KAB1160648.1"/>
    </source>
</evidence>
<dbReference type="PROSITE" id="PS51007">
    <property type="entry name" value="CYTC"/>
    <property type="match status" value="1"/>
</dbReference>
<dbReference type="Proteomes" id="UP000467305">
    <property type="component" value="Unassembled WGS sequence"/>
</dbReference>
<evidence type="ECO:0000256" key="5">
    <source>
        <dbReference type="SAM" id="Phobius"/>
    </source>
</evidence>
<evidence type="ECO:0000313" key="8">
    <source>
        <dbReference type="Proteomes" id="UP000467305"/>
    </source>
</evidence>
<keyword evidence="5" id="KW-1133">Transmembrane helix</keyword>
<dbReference type="GO" id="GO:0020037">
    <property type="term" value="F:heme binding"/>
    <property type="evidence" value="ECO:0007669"/>
    <property type="project" value="InterPro"/>
</dbReference>
<dbReference type="InterPro" id="IPR009056">
    <property type="entry name" value="Cyt_c-like_dom"/>
</dbReference>
<gene>
    <name evidence="7" type="ORF">F7018_01885</name>
</gene>
<name>A0A7J5ASN8_9FLAO</name>
<evidence type="ECO:0000256" key="1">
    <source>
        <dbReference type="ARBA" id="ARBA00022617"/>
    </source>
</evidence>
<protein>
    <recommendedName>
        <fullName evidence="6">Cytochrome c domain-containing protein</fullName>
    </recommendedName>
</protein>
<evidence type="ECO:0000256" key="2">
    <source>
        <dbReference type="ARBA" id="ARBA00022723"/>
    </source>
</evidence>
<keyword evidence="1 4" id="KW-0349">Heme</keyword>
<keyword evidence="5" id="KW-0812">Transmembrane</keyword>
<feature type="domain" description="Cytochrome c" evidence="6">
    <location>
        <begin position="49"/>
        <end position="119"/>
    </location>
</feature>
<dbReference type="InterPro" id="IPR036909">
    <property type="entry name" value="Cyt_c-like_dom_sf"/>
</dbReference>
<dbReference type="Gene3D" id="1.10.760.10">
    <property type="entry name" value="Cytochrome c-like domain"/>
    <property type="match status" value="1"/>
</dbReference>
<evidence type="ECO:0000256" key="3">
    <source>
        <dbReference type="ARBA" id="ARBA00023004"/>
    </source>
</evidence>
<dbReference type="AlphaFoldDB" id="A0A7J5ASN8"/>
<keyword evidence="3 4" id="KW-0408">Iron</keyword>
<dbReference type="OrthoDB" id="955119at2"/>
<dbReference type="EMBL" id="WAAU01000003">
    <property type="protein sequence ID" value="KAB1160648.1"/>
    <property type="molecule type" value="Genomic_DNA"/>
</dbReference>
<evidence type="ECO:0000256" key="4">
    <source>
        <dbReference type="PROSITE-ProRule" id="PRU00433"/>
    </source>
</evidence>
<keyword evidence="5" id="KW-0472">Membrane</keyword>
<dbReference type="GO" id="GO:0046872">
    <property type="term" value="F:metal ion binding"/>
    <property type="evidence" value="ECO:0007669"/>
    <property type="project" value="UniProtKB-KW"/>
</dbReference>
<proteinExistence type="predicted"/>
<organism evidence="7 8">
    <name type="scientific">Tenacibaculum aiptasiae</name>
    <dbReference type="NCBI Taxonomy" id="426481"/>
    <lineage>
        <taxon>Bacteria</taxon>
        <taxon>Pseudomonadati</taxon>
        <taxon>Bacteroidota</taxon>
        <taxon>Flavobacteriia</taxon>
        <taxon>Flavobacteriales</taxon>
        <taxon>Flavobacteriaceae</taxon>
        <taxon>Tenacibaculum</taxon>
    </lineage>
</organism>
<feature type="transmembrane region" description="Helical" evidence="5">
    <location>
        <begin position="7"/>
        <end position="29"/>
    </location>
</feature>
<accession>A0A7J5ASN8</accession>
<reference evidence="7 8" key="1">
    <citation type="submission" date="2019-09" db="EMBL/GenBank/DDBJ databases">
        <authorList>
            <person name="Cao W.R."/>
        </authorList>
    </citation>
    <scope>NUCLEOTIDE SEQUENCE [LARGE SCALE GENOMIC DNA]</scope>
    <source>
        <strain evidence="8">a4</strain>
    </source>
</reference>
<keyword evidence="8" id="KW-1185">Reference proteome</keyword>
<dbReference type="SUPFAM" id="SSF46626">
    <property type="entry name" value="Cytochrome c"/>
    <property type="match status" value="1"/>
</dbReference>
<sequence length="121" mass="14126">MNIKNKILASYTVVFLAIILMVLLSFDFFESNSEEKRNQFFCGTVDFDEEYKEGKKLFKMLCASCHKLDKLVFGPSLKKVEIDSISLFKYLKSNQHRPSFPQLSQENVNEVLKYIESKKPK</sequence>
<dbReference type="GO" id="GO:0009055">
    <property type="term" value="F:electron transfer activity"/>
    <property type="evidence" value="ECO:0007669"/>
    <property type="project" value="InterPro"/>
</dbReference>
<dbReference type="RefSeq" id="WP_150898277.1">
    <property type="nucleotide sequence ID" value="NZ_WAAU01000003.1"/>
</dbReference>
<keyword evidence="2 4" id="KW-0479">Metal-binding</keyword>
<dbReference type="Pfam" id="PF13442">
    <property type="entry name" value="Cytochrome_CBB3"/>
    <property type="match status" value="1"/>
</dbReference>
<comment type="caution">
    <text evidence="7">The sequence shown here is derived from an EMBL/GenBank/DDBJ whole genome shotgun (WGS) entry which is preliminary data.</text>
</comment>
<evidence type="ECO:0000259" key="6">
    <source>
        <dbReference type="PROSITE" id="PS51007"/>
    </source>
</evidence>